<evidence type="ECO:0000256" key="11">
    <source>
        <dbReference type="SAM" id="MobiDB-lite"/>
    </source>
</evidence>
<dbReference type="FunFam" id="1.10.510.10:FF:000571">
    <property type="entry name" value="Maternal embryonic leucine zipper kinase"/>
    <property type="match status" value="1"/>
</dbReference>
<dbReference type="PANTHER" id="PTHR24356">
    <property type="entry name" value="SERINE/THREONINE-PROTEIN KINASE"/>
    <property type="match status" value="1"/>
</dbReference>
<feature type="region of interest" description="Disordered" evidence="11">
    <location>
        <begin position="401"/>
        <end position="423"/>
    </location>
</feature>
<evidence type="ECO:0000256" key="8">
    <source>
        <dbReference type="ARBA" id="ARBA00047899"/>
    </source>
</evidence>
<dbReference type="AlphaFoldDB" id="A0AAV5A0G8"/>
<dbReference type="GO" id="GO:0004674">
    <property type="term" value="F:protein serine/threonine kinase activity"/>
    <property type="evidence" value="ECO:0007669"/>
    <property type="project" value="UniProtKB-KW"/>
</dbReference>
<dbReference type="PROSITE" id="PS00108">
    <property type="entry name" value="PROTEIN_KINASE_ST"/>
    <property type="match status" value="1"/>
</dbReference>
<dbReference type="InterPro" id="IPR017441">
    <property type="entry name" value="Protein_kinase_ATP_BS"/>
</dbReference>
<evidence type="ECO:0000256" key="3">
    <source>
        <dbReference type="ARBA" id="ARBA00022527"/>
    </source>
</evidence>
<dbReference type="EC" id="2.7.11.1" evidence="2"/>
<dbReference type="Gene3D" id="3.30.200.20">
    <property type="entry name" value="Phosphorylase Kinase, domain 1"/>
    <property type="match status" value="1"/>
</dbReference>
<evidence type="ECO:0000256" key="6">
    <source>
        <dbReference type="ARBA" id="ARBA00022777"/>
    </source>
</evidence>
<evidence type="ECO:0000256" key="2">
    <source>
        <dbReference type="ARBA" id="ARBA00012513"/>
    </source>
</evidence>
<name>A0AAV5A0G8_9AGAM</name>
<feature type="region of interest" description="Disordered" evidence="11">
    <location>
        <begin position="452"/>
        <end position="481"/>
    </location>
</feature>
<dbReference type="GO" id="GO:0005524">
    <property type="term" value="F:ATP binding"/>
    <property type="evidence" value="ECO:0007669"/>
    <property type="project" value="UniProtKB-UniRule"/>
</dbReference>
<accession>A0AAV5A0G8</accession>
<gene>
    <name evidence="13" type="ORF">Clacol_000322</name>
</gene>
<dbReference type="InterPro" id="IPR011009">
    <property type="entry name" value="Kinase-like_dom_sf"/>
</dbReference>
<keyword evidence="6" id="KW-0418">Kinase</keyword>
<evidence type="ECO:0000256" key="4">
    <source>
        <dbReference type="ARBA" id="ARBA00022679"/>
    </source>
</evidence>
<dbReference type="Proteomes" id="UP001050691">
    <property type="component" value="Unassembled WGS sequence"/>
</dbReference>
<keyword evidence="7 10" id="KW-0067">ATP-binding</keyword>
<feature type="binding site" evidence="10">
    <location>
        <position position="150"/>
    </location>
    <ligand>
        <name>ATP</name>
        <dbReference type="ChEBI" id="CHEBI:30616"/>
    </ligand>
</feature>
<dbReference type="SMART" id="SM00220">
    <property type="entry name" value="S_TKc"/>
    <property type="match status" value="1"/>
</dbReference>
<dbReference type="InterPro" id="IPR000719">
    <property type="entry name" value="Prot_kinase_dom"/>
</dbReference>
<dbReference type="Gene3D" id="2.30.29.30">
    <property type="entry name" value="Pleckstrin-homology domain (PH domain)/Phosphotyrosine-binding domain (PTB)"/>
    <property type="match status" value="1"/>
</dbReference>
<feature type="compositionally biased region" description="Polar residues" evidence="11">
    <location>
        <begin position="64"/>
        <end position="79"/>
    </location>
</feature>
<dbReference type="EMBL" id="BPWL01000001">
    <property type="protein sequence ID" value="GJJ06133.1"/>
    <property type="molecule type" value="Genomic_DNA"/>
</dbReference>
<dbReference type="SUPFAM" id="SSF50729">
    <property type="entry name" value="PH domain-like"/>
    <property type="match status" value="1"/>
</dbReference>
<evidence type="ECO:0000256" key="7">
    <source>
        <dbReference type="ARBA" id="ARBA00022840"/>
    </source>
</evidence>
<evidence type="ECO:0000256" key="1">
    <source>
        <dbReference type="ARBA" id="ARBA00010006"/>
    </source>
</evidence>
<evidence type="ECO:0000313" key="14">
    <source>
        <dbReference type="Proteomes" id="UP001050691"/>
    </source>
</evidence>
<feature type="region of interest" description="Disordered" evidence="11">
    <location>
        <begin position="64"/>
        <end position="110"/>
    </location>
</feature>
<sequence>MSSVEVETSSTFSQSSVSLSASTTSTAALIALSQNTSAISSSSSNSSSSSLLLNNPHLSRIRTFSSPRTLSLEKSASQTRGRGNNESNRNESPRKATASSTPGPRVSRDDFEFGEVLGEGSYSTVMTALFPPTQKLYAVKIIDKEPLVRKNLTKIAAMERSSLTHLANGQHPSIVKLYWKFQDQWSWYLVMDLIPNGSLLSWINRLGSLSVSCSRVYIAQIVDAVAWLHSKGVVHRDLKPENILLDERMHVKIVDFGSSKLFDIEKEDDKSNSWLGSPQFVPPELLIGQVTCKSSDFWAIGCILYQMVCGQLPFQGASHYLIWIKIKALSYNFPYGFDGPARDLVQKLLTLDPETRLGSGESGTPNDLTALQTHPFFNSLSWNTLWIDPIPALEPGLIKKEADEDASESRHHQNKGQEDHTTEWRLAFHSVSDNGNRGGIYGNRTDEVATGSAFMDSDSSDSDSVPTPRFSPPSSIPNTPARRLSGLLETFSLASRSRRSSTTTKTSALSLLNDPKRWMSLLRPSETVIFSSCVHKGNTNGKLSFPKQIISSVSVTGRDKGIIKGKVKLRRLVLTKMRLVCLKEKDGEVVMKEDILLGSRGGAFGVLVGVEKSEQGFSVQTPLKTHYYATEDTSLALRWIKEIESVIPTNGSNFYMNRTIIPGHISSSSSS</sequence>
<keyword evidence="14" id="KW-1185">Reference proteome</keyword>
<evidence type="ECO:0000256" key="5">
    <source>
        <dbReference type="ARBA" id="ARBA00022741"/>
    </source>
</evidence>
<evidence type="ECO:0000256" key="10">
    <source>
        <dbReference type="PROSITE-ProRule" id="PRU10141"/>
    </source>
</evidence>
<dbReference type="Pfam" id="PF00069">
    <property type="entry name" value="Pkinase"/>
    <property type="match status" value="1"/>
</dbReference>
<evidence type="ECO:0000313" key="13">
    <source>
        <dbReference type="EMBL" id="GJJ06133.1"/>
    </source>
</evidence>
<dbReference type="PROSITE" id="PS00107">
    <property type="entry name" value="PROTEIN_KINASE_ATP"/>
    <property type="match status" value="1"/>
</dbReference>
<protein>
    <recommendedName>
        <fullName evidence="2">non-specific serine/threonine protein kinase</fullName>
        <ecNumber evidence="2">2.7.11.1</ecNumber>
    </recommendedName>
</protein>
<comment type="catalytic activity">
    <reaction evidence="8">
        <text>L-threonyl-[protein] + ATP = O-phospho-L-threonyl-[protein] + ADP + H(+)</text>
        <dbReference type="Rhea" id="RHEA:46608"/>
        <dbReference type="Rhea" id="RHEA-COMP:11060"/>
        <dbReference type="Rhea" id="RHEA-COMP:11605"/>
        <dbReference type="ChEBI" id="CHEBI:15378"/>
        <dbReference type="ChEBI" id="CHEBI:30013"/>
        <dbReference type="ChEBI" id="CHEBI:30616"/>
        <dbReference type="ChEBI" id="CHEBI:61977"/>
        <dbReference type="ChEBI" id="CHEBI:456216"/>
        <dbReference type="EC" id="2.7.11.1"/>
    </reaction>
</comment>
<keyword evidence="5 10" id="KW-0547">Nucleotide-binding</keyword>
<dbReference type="SUPFAM" id="SSF56112">
    <property type="entry name" value="Protein kinase-like (PK-like)"/>
    <property type="match status" value="1"/>
</dbReference>
<feature type="domain" description="Protein kinase" evidence="12">
    <location>
        <begin position="111"/>
        <end position="377"/>
    </location>
</feature>
<comment type="similarity">
    <text evidence="1">Belongs to the protein kinase superfamily. AGC Ser/Thr protein kinase family. PDPK1 subfamily.</text>
</comment>
<evidence type="ECO:0000256" key="9">
    <source>
        <dbReference type="ARBA" id="ARBA00048679"/>
    </source>
</evidence>
<proteinExistence type="inferred from homology"/>
<dbReference type="PANTHER" id="PTHR24356:SF163">
    <property type="entry name" value="3-PHOSPHOINOSITIDE-DEPENDENT PROTEIN KINASE 1-RELATED"/>
    <property type="match status" value="1"/>
</dbReference>
<dbReference type="InterPro" id="IPR039046">
    <property type="entry name" value="PDPK1"/>
</dbReference>
<dbReference type="GO" id="GO:0035556">
    <property type="term" value="P:intracellular signal transduction"/>
    <property type="evidence" value="ECO:0007669"/>
    <property type="project" value="TreeGrafter"/>
</dbReference>
<dbReference type="CDD" id="cd05581">
    <property type="entry name" value="STKc_PDK1"/>
    <property type="match status" value="1"/>
</dbReference>
<evidence type="ECO:0000259" key="12">
    <source>
        <dbReference type="PROSITE" id="PS50011"/>
    </source>
</evidence>
<keyword evidence="3" id="KW-0723">Serine/threonine-protein kinase</keyword>
<dbReference type="Gene3D" id="1.10.510.10">
    <property type="entry name" value="Transferase(Phosphotransferase) domain 1"/>
    <property type="match status" value="1"/>
</dbReference>
<organism evidence="13 14">
    <name type="scientific">Clathrus columnatus</name>
    <dbReference type="NCBI Taxonomy" id="1419009"/>
    <lineage>
        <taxon>Eukaryota</taxon>
        <taxon>Fungi</taxon>
        <taxon>Dikarya</taxon>
        <taxon>Basidiomycota</taxon>
        <taxon>Agaricomycotina</taxon>
        <taxon>Agaricomycetes</taxon>
        <taxon>Phallomycetidae</taxon>
        <taxon>Phallales</taxon>
        <taxon>Clathraceae</taxon>
        <taxon>Clathrus</taxon>
    </lineage>
</organism>
<comment type="catalytic activity">
    <reaction evidence="9">
        <text>L-seryl-[protein] + ATP = O-phospho-L-seryl-[protein] + ADP + H(+)</text>
        <dbReference type="Rhea" id="RHEA:17989"/>
        <dbReference type="Rhea" id="RHEA-COMP:9863"/>
        <dbReference type="Rhea" id="RHEA-COMP:11604"/>
        <dbReference type="ChEBI" id="CHEBI:15378"/>
        <dbReference type="ChEBI" id="CHEBI:29999"/>
        <dbReference type="ChEBI" id="CHEBI:30616"/>
        <dbReference type="ChEBI" id="CHEBI:83421"/>
        <dbReference type="ChEBI" id="CHEBI:456216"/>
        <dbReference type="EC" id="2.7.11.1"/>
    </reaction>
</comment>
<keyword evidence="4" id="KW-0808">Transferase</keyword>
<dbReference type="InterPro" id="IPR011993">
    <property type="entry name" value="PH-like_dom_sf"/>
</dbReference>
<dbReference type="InterPro" id="IPR008271">
    <property type="entry name" value="Ser/Thr_kinase_AS"/>
</dbReference>
<reference evidence="13" key="1">
    <citation type="submission" date="2021-10" db="EMBL/GenBank/DDBJ databases">
        <title>De novo Genome Assembly of Clathrus columnatus (Basidiomycota, Fungi) Using Illumina and Nanopore Sequence Data.</title>
        <authorList>
            <person name="Ogiso-Tanaka E."/>
            <person name="Itagaki H."/>
            <person name="Hosoya T."/>
            <person name="Hosaka K."/>
        </authorList>
    </citation>
    <scope>NUCLEOTIDE SEQUENCE</scope>
    <source>
        <strain evidence="13">MO-923</strain>
    </source>
</reference>
<dbReference type="InterPro" id="IPR050236">
    <property type="entry name" value="Ser_Thr_kinase_AGC"/>
</dbReference>
<dbReference type="PROSITE" id="PS50011">
    <property type="entry name" value="PROTEIN_KINASE_DOM"/>
    <property type="match status" value="1"/>
</dbReference>
<comment type="caution">
    <text evidence="13">The sequence shown here is derived from an EMBL/GenBank/DDBJ whole genome shotgun (WGS) entry which is preliminary data.</text>
</comment>